<sequence length="190" mass="21480">MNDNIVDILITIDVDTILESAEKGLFRLSQNASTPSQLYNIYDGDDRLSDQVIYMVVRRSNADGADGGSELAVNLRQGDQLRWRATSLSKGLYYSVILYQYTQTHPPLSEDPNPYLTNVVPTVLPSTPLPIINPDNPAGQPTAQSVRTFYWQADATRVCTRVTYTWSFMIVDRDNKVLGYCSWDPYFSIR</sequence>
<dbReference type="InterPro" id="IPR021087">
    <property type="entry name" value="Uncharacterised_PixA/AidA"/>
</dbReference>
<keyword evidence="2" id="KW-1185">Reference proteome</keyword>
<dbReference type="InterPro" id="IPR038712">
    <property type="entry name" value="PixA-like_sf"/>
</dbReference>
<proteinExistence type="predicted"/>
<organism evidence="1 2">
    <name type="scientific">Pseudomonas saponiphila</name>
    <dbReference type="NCBI Taxonomy" id="556534"/>
    <lineage>
        <taxon>Bacteria</taxon>
        <taxon>Pseudomonadati</taxon>
        <taxon>Pseudomonadota</taxon>
        <taxon>Gammaproteobacteria</taxon>
        <taxon>Pseudomonadales</taxon>
        <taxon>Pseudomonadaceae</taxon>
        <taxon>Pseudomonas</taxon>
    </lineage>
</organism>
<gene>
    <name evidence="1" type="ORF">SAMN05216178_3290</name>
</gene>
<evidence type="ECO:0000313" key="2">
    <source>
        <dbReference type="Proteomes" id="UP000198982"/>
    </source>
</evidence>
<reference evidence="2" key="1">
    <citation type="submission" date="2016-10" db="EMBL/GenBank/DDBJ databases">
        <authorList>
            <person name="Varghese N."/>
            <person name="Submissions S."/>
        </authorList>
    </citation>
    <scope>NUCLEOTIDE SEQUENCE [LARGE SCALE GENOMIC DNA]</scope>
    <source>
        <strain evidence="2">DSM 9751</strain>
    </source>
</reference>
<accession>A0A1H4PEY5</accession>
<dbReference type="Pfam" id="PF12306">
    <property type="entry name" value="PixA"/>
    <property type="match status" value="1"/>
</dbReference>
<dbReference type="EMBL" id="FNTJ01000001">
    <property type="protein sequence ID" value="SEC05983.1"/>
    <property type="molecule type" value="Genomic_DNA"/>
</dbReference>
<protein>
    <submittedName>
        <fullName evidence="1">Inclusion body protein</fullName>
    </submittedName>
</protein>
<dbReference type="Proteomes" id="UP000198982">
    <property type="component" value="Unassembled WGS sequence"/>
</dbReference>
<dbReference type="AlphaFoldDB" id="A0A1H4PEY5"/>
<name>A0A1H4PEY5_9PSED</name>
<evidence type="ECO:0000313" key="1">
    <source>
        <dbReference type="EMBL" id="SEC05983.1"/>
    </source>
</evidence>
<dbReference type="Gene3D" id="2.60.40.3910">
    <property type="entry name" value="Inclusion body protein"/>
    <property type="match status" value="1"/>
</dbReference>
<dbReference type="RefSeq" id="WP_092315221.1">
    <property type="nucleotide sequence ID" value="NZ_FNTJ01000001.1"/>
</dbReference>